<dbReference type="Proteomes" id="UP000283713">
    <property type="component" value="Unassembled WGS sequence"/>
</dbReference>
<comment type="caution">
    <text evidence="3">The sequence shown here is derived from an EMBL/GenBank/DDBJ whole genome shotgun (WGS) entry which is preliminary data.</text>
</comment>
<evidence type="ECO:0000313" key="4">
    <source>
        <dbReference type="EMBL" id="RGL81755.1"/>
    </source>
</evidence>
<evidence type="ECO:0000313" key="2">
    <source>
        <dbReference type="EMBL" id="KAB6573784.1"/>
    </source>
</evidence>
<dbReference type="EMBL" id="QSAI01000002">
    <property type="protein sequence ID" value="RGW50476.1"/>
    <property type="molecule type" value="Genomic_DNA"/>
</dbReference>
<dbReference type="Proteomes" id="UP000186631">
    <property type="component" value="Unassembled WGS sequence"/>
</dbReference>
<dbReference type="EMBL" id="WDAX01000019">
    <property type="protein sequence ID" value="KAB6573784.1"/>
    <property type="molecule type" value="Genomic_DNA"/>
</dbReference>
<dbReference type="Proteomes" id="UP000285469">
    <property type="component" value="Unassembled WGS sequence"/>
</dbReference>
<evidence type="ECO:0000313" key="6">
    <source>
        <dbReference type="EMBL" id="RHH82951.1"/>
    </source>
</evidence>
<evidence type="ECO:0000313" key="7">
    <source>
        <dbReference type="Proteomes" id="UP000186631"/>
    </source>
</evidence>
<dbReference type="AlphaFoldDB" id="A0A1Q6J3L4"/>
<accession>A0A1Q6J3L4</accession>
<keyword evidence="1" id="KW-0472">Membrane</keyword>
<organism evidence="3 7">
    <name type="scientific">Phocaeicola vulgatus</name>
    <name type="common">Bacteroides vulgatus</name>
    <dbReference type="NCBI Taxonomy" id="821"/>
    <lineage>
        <taxon>Bacteria</taxon>
        <taxon>Pseudomonadati</taxon>
        <taxon>Bacteroidota</taxon>
        <taxon>Bacteroidia</taxon>
        <taxon>Bacteroidales</taxon>
        <taxon>Bacteroidaceae</taxon>
        <taxon>Phocaeicola</taxon>
    </lineage>
</organism>
<reference evidence="3 7" key="1">
    <citation type="journal article" date="2016" name="Nat. Biotechnol.">
        <title>Measurement of bacterial replication rates in microbial communities.</title>
        <authorList>
            <person name="Brown C.T."/>
            <person name="Olm M.R."/>
            <person name="Thomas B.C."/>
            <person name="Banfield J.F."/>
        </authorList>
    </citation>
    <scope>NUCLEOTIDE SEQUENCE [LARGE SCALE GENOMIC DNA]</scope>
    <source>
        <strain evidence="3">42_262</strain>
    </source>
</reference>
<feature type="transmembrane region" description="Helical" evidence="1">
    <location>
        <begin position="197"/>
        <end position="216"/>
    </location>
</feature>
<evidence type="ECO:0000313" key="3">
    <source>
        <dbReference type="EMBL" id="OKZ47719.1"/>
    </source>
</evidence>
<proteinExistence type="predicted"/>
<keyword evidence="1" id="KW-0812">Transmembrane</keyword>
<reference evidence="2 11" key="3">
    <citation type="journal article" date="2019" name="Nat. Med.">
        <title>A library of human gut bacterial isolates paired with longitudinal multiomics data enables mechanistic microbiome research.</title>
        <authorList>
            <person name="Poyet M."/>
            <person name="Groussin M."/>
            <person name="Gibbons S.M."/>
            <person name="Avila-Pacheco J."/>
            <person name="Jiang X."/>
            <person name="Kearney S.M."/>
            <person name="Perrotta A.R."/>
            <person name="Berdy B."/>
            <person name="Zhao S."/>
            <person name="Lieberman T.D."/>
            <person name="Swanson P.K."/>
            <person name="Smith M."/>
            <person name="Roesemann S."/>
            <person name="Alexander J.E."/>
            <person name="Rich S.A."/>
            <person name="Livny J."/>
            <person name="Vlamakis H."/>
            <person name="Clish C."/>
            <person name="Bullock K."/>
            <person name="Deik A."/>
            <person name="Scott J."/>
            <person name="Pierce K.A."/>
            <person name="Xavier R.J."/>
            <person name="Alm E.J."/>
        </authorList>
    </citation>
    <scope>NUCLEOTIDE SEQUENCE [LARGE SCALE GENOMIC DNA]</scope>
    <source>
        <strain evidence="2 11">BIOML-A110</strain>
    </source>
</reference>
<evidence type="ECO:0000313" key="5">
    <source>
        <dbReference type="EMBL" id="RGW50476.1"/>
    </source>
</evidence>
<dbReference type="Proteomes" id="UP000462922">
    <property type="component" value="Unassembled WGS sequence"/>
</dbReference>
<protein>
    <submittedName>
        <fullName evidence="3">Uncharacterized protein</fullName>
    </submittedName>
</protein>
<dbReference type="RefSeq" id="WP_004328544.1">
    <property type="nucleotide sequence ID" value="NZ_DAWEQP010000060.1"/>
</dbReference>
<evidence type="ECO:0000313" key="10">
    <source>
        <dbReference type="Proteomes" id="UP000285469"/>
    </source>
</evidence>
<dbReference type="EMBL" id="QSSN01000033">
    <property type="protein sequence ID" value="RGL81755.1"/>
    <property type="molecule type" value="Genomic_DNA"/>
</dbReference>
<evidence type="ECO:0000313" key="8">
    <source>
        <dbReference type="Proteomes" id="UP000261278"/>
    </source>
</evidence>
<name>A0A1Q6J3L4_PHOVU</name>
<sequence length="217" mass="24230">MSELKNLSAILEGGAVPAGYNGKAIGKLSKTYLKLENRKVVNLYPIRTVMHEDSRYCLYACPLKGTEIDEATLQSIKAEVDTLEIGEIRYDSVQSCGYDYYIVDPDTGRHILTGQRDMDSVMEISDHYDGVILFSKSVFSPRKANQLDCAYALIGIEKQPNEFKIEAIPNSAIGQAPTILEFEAPQESPAVEKYRSAMTVLSIIITAALLIWYFFIK</sequence>
<gene>
    <name evidence="3" type="ORF">BHV80_10395</name>
    <name evidence="6" type="ORF">DW193_00080</name>
    <name evidence="5" type="ORF">DWV70_01940</name>
    <name evidence="4" type="ORF">DXC44_19255</name>
    <name evidence="2" type="ORF">GAY76_09750</name>
</gene>
<dbReference type="Proteomes" id="UP000261278">
    <property type="component" value="Unassembled WGS sequence"/>
</dbReference>
<reference evidence="8 9" key="2">
    <citation type="submission" date="2018-08" db="EMBL/GenBank/DDBJ databases">
        <title>A genome reference for cultivated species of the human gut microbiota.</title>
        <authorList>
            <person name="Zou Y."/>
            <person name="Xue W."/>
            <person name="Luo G."/>
        </authorList>
    </citation>
    <scope>NUCLEOTIDE SEQUENCE [LARGE SCALE GENOMIC DNA]</scope>
    <source>
        <strain evidence="5 10">AF12-25</strain>
        <strain evidence="6 9">AM16-6</strain>
        <strain evidence="4 8">TF05-18</strain>
    </source>
</reference>
<dbReference type="EMBL" id="MNQV01000192">
    <property type="protein sequence ID" value="OKZ47719.1"/>
    <property type="molecule type" value="Genomic_DNA"/>
</dbReference>
<dbReference type="EMBL" id="QRKA01000001">
    <property type="protein sequence ID" value="RHH82951.1"/>
    <property type="molecule type" value="Genomic_DNA"/>
</dbReference>
<keyword evidence="1" id="KW-1133">Transmembrane helix</keyword>
<evidence type="ECO:0000313" key="11">
    <source>
        <dbReference type="Proteomes" id="UP000462922"/>
    </source>
</evidence>
<evidence type="ECO:0000256" key="1">
    <source>
        <dbReference type="SAM" id="Phobius"/>
    </source>
</evidence>
<evidence type="ECO:0000313" key="9">
    <source>
        <dbReference type="Proteomes" id="UP000283713"/>
    </source>
</evidence>
<dbReference type="GeneID" id="98672175"/>